<dbReference type="AlphaFoldDB" id="A0AAV3ZI76"/>
<keyword evidence="2" id="KW-1185">Reference proteome</keyword>
<sequence length="191" mass="22508">MDDKPNQSSYRKRKWYNQSFKDEWLKDLDLKEWLVRDSVDKDSTFYKSCKTTIKNSNKSMLLRHKESSKHKESMRAATTSEAYPTSWSNLQQQKMNKLPKSELQIAAYFVEHNIHFLPVLKKICPDNKIAHKLSLKRTKLSHTIQDGIAFHEKMNITDICRNQKFSIIIDESTDISVTQVLAIVCRYFDMN</sequence>
<comment type="caution">
    <text evidence="1">The sequence shown here is derived from an EMBL/GenBank/DDBJ whole genome shotgun (WGS) entry which is preliminary data.</text>
</comment>
<protein>
    <recommendedName>
        <fullName evidence="3">DUF4371 domain-containing protein</fullName>
    </recommendedName>
</protein>
<dbReference type="Proteomes" id="UP000735302">
    <property type="component" value="Unassembled WGS sequence"/>
</dbReference>
<evidence type="ECO:0000313" key="1">
    <source>
        <dbReference type="EMBL" id="GFN95610.1"/>
    </source>
</evidence>
<reference evidence="1 2" key="1">
    <citation type="journal article" date="2021" name="Elife">
        <title>Chloroplast acquisition without the gene transfer in kleptoplastic sea slugs, Plakobranchus ocellatus.</title>
        <authorList>
            <person name="Maeda T."/>
            <person name="Takahashi S."/>
            <person name="Yoshida T."/>
            <person name="Shimamura S."/>
            <person name="Takaki Y."/>
            <person name="Nagai Y."/>
            <person name="Toyoda A."/>
            <person name="Suzuki Y."/>
            <person name="Arimoto A."/>
            <person name="Ishii H."/>
            <person name="Satoh N."/>
            <person name="Nishiyama T."/>
            <person name="Hasebe M."/>
            <person name="Maruyama T."/>
            <person name="Minagawa J."/>
            <person name="Obokata J."/>
            <person name="Shigenobu S."/>
        </authorList>
    </citation>
    <scope>NUCLEOTIDE SEQUENCE [LARGE SCALE GENOMIC DNA]</scope>
</reference>
<organism evidence="1 2">
    <name type="scientific">Plakobranchus ocellatus</name>
    <dbReference type="NCBI Taxonomy" id="259542"/>
    <lineage>
        <taxon>Eukaryota</taxon>
        <taxon>Metazoa</taxon>
        <taxon>Spiralia</taxon>
        <taxon>Lophotrochozoa</taxon>
        <taxon>Mollusca</taxon>
        <taxon>Gastropoda</taxon>
        <taxon>Heterobranchia</taxon>
        <taxon>Euthyneura</taxon>
        <taxon>Panpulmonata</taxon>
        <taxon>Sacoglossa</taxon>
        <taxon>Placobranchoidea</taxon>
        <taxon>Plakobranchidae</taxon>
        <taxon>Plakobranchus</taxon>
    </lineage>
</organism>
<evidence type="ECO:0008006" key="3">
    <source>
        <dbReference type="Google" id="ProtNLM"/>
    </source>
</evidence>
<proteinExistence type="predicted"/>
<name>A0AAV3ZI76_9GAST</name>
<dbReference type="PANTHER" id="PTHR37162:SF1">
    <property type="entry name" value="BED-TYPE DOMAIN-CONTAINING PROTEIN"/>
    <property type="match status" value="1"/>
</dbReference>
<evidence type="ECO:0000313" key="2">
    <source>
        <dbReference type="Proteomes" id="UP000735302"/>
    </source>
</evidence>
<gene>
    <name evidence="1" type="ORF">PoB_002211600</name>
</gene>
<accession>A0AAV3ZI76</accession>
<dbReference type="EMBL" id="BLXT01002522">
    <property type="protein sequence ID" value="GFN95610.1"/>
    <property type="molecule type" value="Genomic_DNA"/>
</dbReference>
<dbReference type="PANTHER" id="PTHR37162">
    <property type="entry name" value="HAT FAMILY DIMERISATION DOMAINCONTAINING PROTEIN-RELATED"/>
    <property type="match status" value="1"/>
</dbReference>